<feature type="signal peptide" evidence="3">
    <location>
        <begin position="1"/>
        <end position="29"/>
    </location>
</feature>
<reference evidence="4 5" key="1">
    <citation type="submission" date="2020-03" db="EMBL/GenBank/DDBJ databases">
        <title>Draft genome of Streptomyces sp. ventii, isolated from the Axial Seamount in the Pacific Ocean, and resequencing of the two type strains Streptomyces lonarensis strain NCL 716 and Streptomyces bohaiensis strain 11A07.</title>
        <authorList>
            <person name="Loughran R.M."/>
            <person name="Pfannmuller K.M."/>
            <person name="Wasson B.J."/>
            <person name="Deadmond M.C."/>
            <person name="Paddock B.E."/>
            <person name="Koyack M.J."/>
            <person name="Gallegos D.A."/>
            <person name="Mitchell E.A."/>
            <person name="Ushijima B."/>
            <person name="Saw J.H."/>
            <person name="Mcphail K.L."/>
            <person name="Videau P."/>
        </authorList>
    </citation>
    <scope>NUCLEOTIDE SEQUENCE [LARGE SCALE GENOMIC DNA]</scope>
    <source>
        <strain evidence="4 5">NCL716</strain>
    </source>
</reference>
<organism evidence="4 5">
    <name type="scientific">Streptomyces lonarensis</name>
    <dbReference type="NCBI Taxonomy" id="700599"/>
    <lineage>
        <taxon>Bacteria</taxon>
        <taxon>Bacillati</taxon>
        <taxon>Actinomycetota</taxon>
        <taxon>Actinomycetes</taxon>
        <taxon>Kitasatosporales</taxon>
        <taxon>Streptomycetaceae</taxon>
        <taxon>Streptomyces</taxon>
    </lineage>
</organism>
<comment type="caution">
    <text evidence="4">The sequence shown here is derived from an EMBL/GenBank/DDBJ whole genome shotgun (WGS) entry which is preliminary data.</text>
</comment>
<feature type="transmembrane region" description="Helical" evidence="2">
    <location>
        <begin position="168"/>
        <end position="189"/>
    </location>
</feature>
<keyword evidence="5" id="KW-1185">Reference proteome</keyword>
<evidence type="ECO:0000313" key="5">
    <source>
        <dbReference type="Proteomes" id="UP000578686"/>
    </source>
</evidence>
<keyword evidence="2" id="KW-0812">Transmembrane</keyword>
<keyword evidence="2" id="KW-0472">Membrane</keyword>
<evidence type="ECO:0000256" key="1">
    <source>
        <dbReference type="SAM" id="MobiDB-lite"/>
    </source>
</evidence>
<name>A0A7X6D3C6_9ACTN</name>
<dbReference type="EMBL" id="JAAVJD010000143">
    <property type="protein sequence ID" value="NJQ07253.1"/>
    <property type="molecule type" value="Genomic_DNA"/>
</dbReference>
<keyword evidence="2" id="KW-1133">Transmembrane helix</keyword>
<feature type="region of interest" description="Disordered" evidence="1">
    <location>
        <begin position="121"/>
        <end position="159"/>
    </location>
</feature>
<dbReference type="RefSeq" id="WP_167972088.1">
    <property type="nucleotide sequence ID" value="NZ_JAAVJD010000143.1"/>
</dbReference>
<accession>A0A7X6D3C6</accession>
<dbReference type="Proteomes" id="UP000578686">
    <property type="component" value="Unassembled WGS sequence"/>
</dbReference>
<evidence type="ECO:0000256" key="3">
    <source>
        <dbReference type="SAM" id="SignalP"/>
    </source>
</evidence>
<gene>
    <name evidence="4" type="ORF">HCN56_17085</name>
</gene>
<feature type="chain" id="PRO_5031252296" evidence="3">
    <location>
        <begin position="30"/>
        <end position="198"/>
    </location>
</feature>
<dbReference type="AlphaFoldDB" id="A0A7X6D3C6"/>
<evidence type="ECO:0000313" key="4">
    <source>
        <dbReference type="EMBL" id="NJQ07253.1"/>
    </source>
</evidence>
<feature type="compositionally biased region" description="Low complexity" evidence="1">
    <location>
        <begin position="121"/>
        <end position="155"/>
    </location>
</feature>
<sequence>MRLTRHGRGLATATAVLISLGLSAGAAHAQDDGTVELFPNPAHPGDAVAVNTADCDGDDTARGDATTVGGGTFTLRPGVQPEILIGGFTVPSRATAGDYGVGVTCANGDVVTGTLRVVQAGSTTSPTASPTSTPTATASPTTAPTATAGPTAPSGGVSGGVGGADSTAAVIAGSAAVLFAVGAGGAWVLRRRAASDDR</sequence>
<keyword evidence="3" id="KW-0732">Signal</keyword>
<protein>
    <submittedName>
        <fullName evidence="4">Uncharacterized protein</fullName>
    </submittedName>
</protein>
<evidence type="ECO:0000256" key="2">
    <source>
        <dbReference type="SAM" id="Phobius"/>
    </source>
</evidence>
<proteinExistence type="predicted"/>